<comment type="caution">
    <text evidence="2">The sequence shown here is derived from an EMBL/GenBank/DDBJ whole genome shotgun (WGS) entry which is preliminary data.</text>
</comment>
<proteinExistence type="predicted"/>
<keyword evidence="3" id="KW-1185">Reference proteome</keyword>
<dbReference type="InterPro" id="IPR045649">
    <property type="entry name" value="DUF6400"/>
</dbReference>
<protein>
    <submittedName>
        <fullName evidence="2">Uncharacterized protein</fullName>
    </submittedName>
</protein>
<feature type="compositionally biased region" description="Basic and acidic residues" evidence="1">
    <location>
        <begin position="7"/>
        <end position="16"/>
    </location>
</feature>
<evidence type="ECO:0000313" key="2">
    <source>
        <dbReference type="EMBL" id="GAA1097486.1"/>
    </source>
</evidence>
<sequence length="91" mass="10144">MSPQSHHRTEDADRPEPSTAFVFDITADEIRRRSLAGASLGPARDIAEEERREAEAYALLYSGLDAEQQRLYDDLVTAGVLPVEERTDAAR</sequence>
<dbReference type="RefSeq" id="WP_344625501.1">
    <property type="nucleotide sequence ID" value="NZ_BAAALD010000046.1"/>
</dbReference>
<dbReference type="Proteomes" id="UP001499987">
    <property type="component" value="Unassembled WGS sequence"/>
</dbReference>
<reference evidence="3" key="1">
    <citation type="journal article" date="2019" name="Int. J. Syst. Evol. Microbiol.">
        <title>The Global Catalogue of Microorganisms (GCM) 10K type strain sequencing project: providing services to taxonomists for standard genome sequencing and annotation.</title>
        <authorList>
            <consortium name="The Broad Institute Genomics Platform"/>
            <consortium name="The Broad Institute Genome Sequencing Center for Infectious Disease"/>
            <person name="Wu L."/>
            <person name="Ma J."/>
        </authorList>
    </citation>
    <scope>NUCLEOTIDE SEQUENCE [LARGE SCALE GENOMIC DNA]</scope>
    <source>
        <strain evidence="3">JCM 13002</strain>
    </source>
</reference>
<gene>
    <name evidence="2" type="ORF">GCM10009663_45530</name>
</gene>
<accession>A0ABP4E816</accession>
<evidence type="ECO:0000256" key="1">
    <source>
        <dbReference type="SAM" id="MobiDB-lite"/>
    </source>
</evidence>
<organism evidence="2 3">
    <name type="scientific">Kitasatospora arboriphila</name>
    <dbReference type="NCBI Taxonomy" id="258052"/>
    <lineage>
        <taxon>Bacteria</taxon>
        <taxon>Bacillati</taxon>
        <taxon>Actinomycetota</taxon>
        <taxon>Actinomycetes</taxon>
        <taxon>Kitasatosporales</taxon>
        <taxon>Streptomycetaceae</taxon>
        <taxon>Kitasatospora</taxon>
    </lineage>
</organism>
<dbReference type="Pfam" id="PF19938">
    <property type="entry name" value="DUF6400"/>
    <property type="match status" value="1"/>
</dbReference>
<feature type="region of interest" description="Disordered" evidence="1">
    <location>
        <begin position="1"/>
        <end position="20"/>
    </location>
</feature>
<name>A0ABP4E816_9ACTN</name>
<evidence type="ECO:0000313" key="3">
    <source>
        <dbReference type="Proteomes" id="UP001499987"/>
    </source>
</evidence>
<dbReference type="EMBL" id="BAAALD010000046">
    <property type="protein sequence ID" value="GAA1097486.1"/>
    <property type="molecule type" value="Genomic_DNA"/>
</dbReference>